<evidence type="ECO:0000313" key="1">
    <source>
        <dbReference type="EMBL" id="AGT43850.1"/>
    </source>
</evidence>
<proteinExistence type="predicted"/>
<dbReference type="STRING" id="1291379.TPE_1355"/>
<dbReference type="HOGENOM" id="CLU_1137608_0_0_12"/>
<name>S5ZUI4_9SPIR</name>
<reference evidence="1 2" key="1">
    <citation type="journal article" date="2013" name="PLoS ONE">
        <title>Genome-Wide Relatedness of Treponema pedis, from Gingiva and Necrotic Skin Lesions of Pigs, with the Human Oral Pathogen Treponema denticola.</title>
        <authorList>
            <person name="Svartstrom O."/>
            <person name="Mushtaq M."/>
            <person name="Pringle M."/>
            <person name="Segerman B."/>
        </authorList>
    </citation>
    <scope>NUCLEOTIDE SEQUENCE [LARGE SCALE GENOMIC DNA]</scope>
    <source>
        <strain evidence="1">T A4</strain>
    </source>
</reference>
<dbReference type="KEGG" id="tped:TPE_1355"/>
<sequence length="244" mass="28599">MLQGLEYPDNWMKCYEVIDKFIKDLPRKSIHSEQMKKRIIKIEKNGVPRVTFKNAPLGGVLTWNRKNNEKICTLYLNEQIDDINQAKACGLSYGDWQLKQFPQRDSYIYFYKNTINGSLSKDVNIRNPLVGYYPDFIFEMPGCGDPSNDRISNFKAHIEVYIYISERYADIKGEQEIEKFVMEMAKLANAIKVGKAKSTWCREWIDEFGDNHLENLIWGSRADRCTLEYSANGKITDWETIFER</sequence>
<dbReference type="PATRIC" id="fig|1291379.3.peg.1345"/>
<dbReference type="Proteomes" id="UP000015620">
    <property type="component" value="Chromosome"/>
</dbReference>
<keyword evidence="2" id="KW-1185">Reference proteome</keyword>
<accession>S5ZUI4</accession>
<protein>
    <submittedName>
        <fullName evidence="1">Uncharacterized protein</fullName>
    </submittedName>
</protein>
<evidence type="ECO:0000313" key="2">
    <source>
        <dbReference type="Proteomes" id="UP000015620"/>
    </source>
</evidence>
<dbReference type="EMBL" id="CP004120">
    <property type="protein sequence ID" value="AGT43850.1"/>
    <property type="molecule type" value="Genomic_DNA"/>
</dbReference>
<organism evidence="1 2">
    <name type="scientific">Treponema pedis str. T A4</name>
    <dbReference type="NCBI Taxonomy" id="1291379"/>
    <lineage>
        <taxon>Bacteria</taxon>
        <taxon>Pseudomonadati</taxon>
        <taxon>Spirochaetota</taxon>
        <taxon>Spirochaetia</taxon>
        <taxon>Spirochaetales</taxon>
        <taxon>Treponemataceae</taxon>
        <taxon>Treponema</taxon>
    </lineage>
</organism>
<gene>
    <name evidence="1" type="ORF">TPE_1355</name>
</gene>
<dbReference type="AlphaFoldDB" id="S5ZUI4"/>